<dbReference type="Ensembl" id="ENSPMRT00000008729.1">
    <property type="protein sequence ID" value="ENSPMRP00000008165.1"/>
    <property type="gene ID" value="ENSPMRG00000005524.1"/>
</dbReference>
<reference evidence="1" key="2">
    <citation type="submission" date="2025-08" db="UniProtKB">
        <authorList>
            <consortium name="Ensembl"/>
        </authorList>
    </citation>
    <scope>IDENTIFICATION</scope>
</reference>
<evidence type="ECO:0000313" key="2">
    <source>
        <dbReference type="Proteomes" id="UP000472272"/>
    </source>
</evidence>
<keyword evidence="2" id="KW-1185">Reference proteome</keyword>
<dbReference type="AlphaFoldDB" id="A0A670I8M6"/>
<sequence length="119" mass="13233">HGSNSILKALRTPRHSRGPFPRDIVREKKVVEKGQRGCLWKLEGGAAPVQLSLLILSPTSEKFLLALEYVGEVAPTPICLLSANRKVDFERAFAVDCFSHIASLHFIGTTEYCHMDSRT</sequence>
<reference evidence="1 2" key="1">
    <citation type="journal article" date="2019" name="Proc. Natl. Acad. Sci. U.S.A.">
        <title>Regulatory changes in pterin and carotenoid genes underlie balanced color polymorphisms in the wall lizard.</title>
        <authorList>
            <person name="Andrade P."/>
            <person name="Pinho C."/>
            <person name="Perez I de Lanuza G."/>
            <person name="Afonso S."/>
            <person name="Brejcha J."/>
            <person name="Rubin C.J."/>
            <person name="Wallerman O."/>
            <person name="Pereira P."/>
            <person name="Sabatino S.J."/>
            <person name="Bellati A."/>
            <person name="Pellitteri-Rosa D."/>
            <person name="Bosakova Z."/>
            <person name="Bunikis I."/>
            <person name="Carretero M.A."/>
            <person name="Feiner N."/>
            <person name="Marsik P."/>
            <person name="Pauperio F."/>
            <person name="Salvi D."/>
            <person name="Soler L."/>
            <person name="While G.M."/>
            <person name="Uller T."/>
            <person name="Font E."/>
            <person name="Andersson L."/>
            <person name="Carneiro M."/>
        </authorList>
    </citation>
    <scope>NUCLEOTIDE SEQUENCE</scope>
</reference>
<name>A0A670I8M6_PODMU</name>
<organism evidence="1 2">
    <name type="scientific">Podarcis muralis</name>
    <name type="common">Wall lizard</name>
    <name type="synonym">Lacerta muralis</name>
    <dbReference type="NCBI Taxonomy" id="64176"/>
    <lineage>
        <taxon>Eukaryota</taxon>
        <taxon>Metazoa</taxon>
        <taxon>Chordata</taxon>
        <taxon>Craniata</taxon>
        <taxon>Vertebrata</taxon>
        <taxon>Euteleostomi</taxon>
        <taxon>Lepidosauria</taxon>
        <taxon>Squamata</taxon>
        <taxon>Bifurcata</taxon>
        <taxon>Unidentata</taxon>
        <taxon>Episquamata</taxon>
        <taxon>Laterata</taxon>
        <taxon>Lacertibaenia</taxon>
        <taxon>Lacertidae</taxon>
        <taxon>Podarcis</taxon>
    </lineage>
</organism>
<reference evidence="1" key="3">
    <citation type="submission" date="2025-09" db="UniProtKB">
        <authorList>
            <consortium name="Ensembl"/>
        </authorList>
    </citation>
    <scope>IDENTIFICATION</scope>
</reference>
<accession>A0A670I8M6</accession>
<proteinExistence type="predicted"/>
<protein>
    <submittedName>
        <fullName evidence="1">Uncharacterized protein</fullName>
    </submittedName>
</protein>
<dbReference type="Proteomes" id="UP000472272">
    <property type="component" value="Chromosome 7"/>
</dbReference>
<evidence type="ECO:0000313" key="1">
    <source>
        <dbReference type="Ensembl" id="ENSPMRP00000008165.1"/>
    </source>
</evidence>